<dbReference type="Pfam" id="PF24660">
    <property type="entry name" value="PGAP1_3rd"/>
    <property type="match status" value="1"/>
</dbReference>
<name>A0AAE0YWP5_9GAST</name>
<reference evidence="13" key="1">
    <citation type="journal article" date="2023" name="G3 (Bethesda)">
        <title>A reference genome for the long-term kleptoplast-retaining sea slug Elysia crispata morphotype clarki.</title>
        <authorList>
            <person name="Eastman K.E."/>
            <person name="Pendleton A.L."/>
            <person name="Shaikh M.A."/>
            <person name="Suttiyut T."/>
            <person name="Ogas R."/>
            <person name="Tomko P."/>
            <person name="Gavelis G."/>
            <person name="Widhalm J.R."/>
            <person name="Wisecaver J.H."/>
        </authorList>
    </citation>
    <scope>NUCLEOTIDE SEQUENCE</scope>
    <source>
        <strain evidence="13">ECLA1</strain>
    </source>
</reference>
<protein>
    <recommendedName>
        <fullName evidence="10">GPI inositol-deacylase</fullName>
        <ecNumber evidence="10">3.1.-.-</ecNumber>
    </recommendedName>
</protein>
<dbReference type="GO" id="GO:0015031">
    <property type="term" value="P:protein transport"/>
    <property type="evidence" value="ECO:0007669"/>
    <property type="project" value="UniProtKB-KW"/>
</dbReference>
<evidence type="ECO:0000259" key="12">
    <source>
        <dbReference type="Pfam" id="PF07819"/>
    </source>
</evidence>
<organism evidence="13 14">
    <name type="scientific">Elysia crispata</name>
    <name type="common">lettuce slug</name>
    <dbReference type="NCBI Taxonomy" id="231223"/>
    <lineage>
        <taxon>Eukaryota</taxon>
        <taxon>Metazoa</taxon>
        <taxon>Spiralia</taxon>
        <taxon>Lophotrochozoa</taxon>
        <taxon>Mollusca</taxon>
        <taxon>Gastropoda</taxon>
        <taxon>Heterobranchia</taxon>
        <taxon>Euthyneura</taxon>
        <taxon>Panpulmonata</taxon>
        <taxon>Sacoglossa</taxon>
        <taxon>Placobranchoidea</taxon>
        <taxon>Plakobranchidae</taxon>
        <taxon>Elysia</taxon>
    </lineage>
</organism>
<comment type="caution">
    <text evidence="13">The sequence shown here is derived from an EMBL/GenBank/DDBJ whole genome shotgun (WGS) entry which is preliminary data.</text>
</comment>
<dbReference type="GO" id="GO:0005789">
    <property type="term" value="C:endoplasmic reticulum membrane"/>
    <property type="evidence" value="ECO:0007669"/>
    <property type="project" value="UniProtKB-SubCell"/>
</dbReference>
<evidence type="ECO:0000256" key="4">
    <source>
        <dbReference type="ARBA" id="ARBA00022692"/>
    </source>
</evidence>
<evidence type="ECO:0000256" key="3">
    <source>
        <dbReference type="ARBA" id="ARBA00022448"/>
    </source>
</evidence>
<sequence>MAAPIALSVSVFIISIVAYGIHDLLTNFEDNGCEMTYMFEYPEYQKIDIGDGQEKYPNYALHIYGEGVYANRIRNLQLNGIPVLFIPGNSGSHKQVRSLGSVALRMAERSRIKVHFNYFVVDINEELSGLYGGVLKKQTEFVHLCLQKILNFYKNAKNPPSSVVLVGHSMGGIVARGLFALPDFDSAMVNTIITQATPHQKPVVSFDEDLHNYYKRVNGFWRSEGGQADLRHVTVVSTGGGHRDVQVRYALTRLDGIVAANRAISASTTSIPKSWVSTDHRCSVWCRQMVLITQRALFDVVDPRTNQISEDADFRMKVFKHHFQSNNALPNYLTHANDSIKLDPKAQWEIKGERSWTFMNRKITKNMYFAVPLRVEEASDSIIVLSNLTNPEWLCYCDIPVGKTSCETCTSLSTHIRLLPPLYSNTKFARISFRDFEVANDTHIVISIPAGQRKISITSDRYNSDERHLVYHLPNSWDSVISYPISATDGAAMLRIQNQSVFYSLHLAGLALPTTAYKALIIPLGCRRHSAESNEGSILRLNVPWSNEETYSFSSYGKMASLMIKLQTPRPLSLAWDWHLDDSVEPHLEMFLHPYCHYQLRLLASAPDSLGQKYLEWDCPG</sequence>
<keyword evidence="14" id="KW-1185">Reference proteome</keyword>
<dbReference type="PANTHER" id="PTHR15495:SF7">
    <property type="entry name" value="GPI INOSITOL-DEACYLASE"/>
    <property type="match status" value="1"/>
</dbReference>
<keyword evidence="4" id="KW-0812">Transmembrane</keyword>
<comment type="subcellular location">
    <subcellularLocation>
        <location evidence="1">Endoplasmic reticulum membrane</location>
        <topology evidence="1">Multi-pass membrane protein</topology>
    </subcellularLocation>
</comment>
<dbReference type="SUPFAM" id="SSF53474">
    <property type="entry name" value="alpha/beta-Hydrolases"/>
    <property type="match status" value="1"/>
</dbReference>
<comment type="similarity">
    <text evidence="2 10">Belongs to the GPI inositol-deacylase family.</text>
</comment>
<evidence type="ECO:0000256" key="7">
    <source>
        <dbReference type="ARBA" id="ARBA00022927"/>
    </source>
</evidence>
<dbReference type="GO" id="GO:0006888">
    <property type="term" value="P:endoplasmic reticulum to Golgi vesicle-mediated transport"/>
    <property type="evidence" value="ECO:0007669"/>
    <property type="project" value="TreeGrafter"/>
</dbReference>
<dbReference type="Pfam" id="PF07819">
    <property type="entry name" value="PGAP1"/>
    <property type="match status" value="1"/>
</dbReference>
<comment type="function">
    <text evidence="10">Involved in inositol deacylation of GPI-anchored proteins which plays important roles in the quality control and ER-associated degradation of GPI-anchored proteins.</text>
</comment>
<keyword evidence="8" id="KW-1133">Transmembrane helix</keyword>
<keyword evidence="7 10" id="KW-0653">Protein transport</keyword>
<accession>A0AAE0YWP5</accession>
<feature type="domain" description="GPI inositol-deacylase PGAP1-like alpha/beta" evidence="12">
    <location>
        <begin position="77"/>
        <end position="299"/>
    </location>
</feature>
<feature type="chain" id="PRO_5042210033" description="GPI inositol-deacylase" evidence="11">
    <location>
        <begin position="19"/>
        <end position="621"/>
    </location>
</feature>
<proteinExistence type="inferred from homology"/>
<keyword evidence="9 10" id="KW-0472">Membrane</keyword>
<evidence type="ECO:0000256" key="5">
    <source>
        <dbReference type="ARBA" id="ARBA00022801"/>
    </source>
</evidence>
<dbReference type="AlphaFoldDB" id="A0AAE0YWP5"/>
<dbReference type="InterPro" id="IPR012908">
    <property type="entry name" value="PGAP1-ab_dom-like"/>
</dbReference>
<keyword evidence="5 10" id="KW-0378">Hydrolase</keyword>
<dbReference type="Proteomes" id="UP001283361">
    <property type="component" value="Unassembled WGS sequence"/>
</dbReference>
<dbReference type="GO" id="GO:0050185">
    <property type="term" value="F:phosphatidylinositol deacylase activity"/>
    <property type="evidence" value="ECO:0007669"/>
    <property type="project" value="TreeGrafter"/>
</dbReference>
<dbReference type="GO" id="GO:0006505">
    <property type="term" value="P:GPI anchor metabolic process"/>
    <property type="evidence" value="ECO:0007669"/>
    <property type="project" value="TreeGrafter"/>
</dbReference>
<evidence type="ECO:0000256" key="10">
    <source>
        <dbReference type="RuleBase" id="RU365011"/>
    </source>
</evidence>
<keyword evidence="11" id="KW-0732">Signal</keyword>
<evidence type="ECO:0000256" key="1">
    <source>
        <dbReference type="ARBA" id="ARBA00004477"/>
    </source>
</evidence>
<evidence type="ECO:0000256" key="6">
    <source>
        <dbReference type="ARBA" id="ARBA00022824"/>
    </source>
</evidence>
<evidence type="ECO:0000256" key="8">
    <source>
        <dbReference type="ARBA" id="ARBA00022989"/>
    </source>
</evidence>
<feature type="signal peptide" evidence="11">
    <location>
        <begin position="1"/>
        <end position="18"/>
    </location>
</feature>
<evidence type="ECO:0000256" key="9">
    <source>
        <dbReference type="ARBA" id="ARBA00023136"/>
    </source>
</evidence>
<evidence type="ECO:0000313" key="14">
    <source>
        <dbReference type="Proteomes" id="UP001283361"/>
    </source>
</evidence>
<dbReference type="PANTHER" id="PTHR15495">
    <property type="entry name" value="NEGATIVE REGULATOR OF VESICLE FORMATION-RELATED"/>
    <property type="match status" value="1"/>
</dbReference>
<evidence type="ECO:0000256" key="11">
    <source>
        <dbReference type="SAM" id="SignalP"/>
    </source>
</evidence>
<dbReference type="Gene3D" id="3.40.50.1820">
    <property type="entry name" value="alpha/beta hydrolase"/>
    <property type="match status" value="1"/>
</dbReference>
<keyword evidence="6 10" id="KW-0256">Endoplasmic reticulum</keyword>
<evidence type="ECO:0000256" key="2">
    <source>
        <dbReference type="ARBA" id="ARBA00006931"/>
    </source>
</evidence>
<dbReference type="EC" id="3.1.-.-" evidence="10"/>
<dbReference type="InterPro" id="IPR029058">
    <property type="entry name" value="AB_hydrolase_fold"/>
</dbReference>
<dbReference type="EMBL" id="JAWDGP010005267">
    <property type="protein sequence ID" value="KAK3758559.1"/>
    <property type="molecule type" value="Genomic_DNA"/>
</dbReference>
<dbReference type="InterPro" id="IPR039529">
    <property type="entry name" value="PGAP1/BST1"/>
</dbReference>
<evidence type="ECO:0000313" key="13">
    <source>
        <dbReference type="EMBL" id="KAK3758559.1"/>
    </source>
</evidence>
<gene>
    <name evidence="13" type="ORF">RRG08_050999</name>
</gene>
<keyword evidence="3 10" id="KW-0813">Transport</keyword>